<dbReference type="NCBIfam" id="TIGR03156">
    <property type="entry name" value="GTP_HflX"/>
    <property type="match status" value="1"/>
</dbReference>
<dbReference type="Gene3D" id="6.10.250.2860">
    <property type="match status" value="1"/>
</dbReference>
<comment type="caution">
    <text evidence="11">The sequence shown here is derived from an EMBL/GenBank/DDBJ whole genome shotgun (WGS) entry which is preliminary data.</text>
</comment>
<dbReference type="HAMAP" id="MF_00900">
    <property type="entry name" value="GTPase_HflX"/>
    <property type="match status" value="1"/>
</dbReference>
<evidence type="ECO:0000256" key="3">
    <source>
        <dbReference type="ARBA" id="ARBA00022741"/>
    </source>
</evidence>
<reference evidence="11 12" key="1">
    <citation type="submission" date="2019-12" db="EMBL/GenBank/DDBJ databases">
        <title>Paenibacillus sp. nov., an endophytic bacterium isolated from the stem of Dendrobium.</title>
        <authorList>
            <person name="Zhao R."/>
        </authorList>
    </citation>
    <scope>NUCLEOTIDE SEQUENCE [LARGE SCALE GENOMIC DNA]</scope>
    <source>
        <strain evidence="11 12">HJL G12</strain>
    </source>
</reference>
<comment type="similarity">
    <text evidence="6">Belongs to the TRAFAC class OBG-HflX-like GTPase superfamily. HflX GTPase family.</text>
</comment>
<keyword evidence="3 6" id="KW-0547">Nucleotide-binding</keyword>
<feature type="coiled-coil region" evidence="9">
    <location>
        <begin position="163"/>
        <end position="190"/>
    </location>
</feature>
<evidence type="ECO:0000313" key="12">
    <source>
        <dbReference type="Proteomes" id="UP000460318"/>
    </source>
</evidence>
<evidence type="ECO:0000256" key="2">
    <source>
        <dbReference type="ARBA" id="ARBA00022723"/>
    </source>
</evidence>
<comment type="subunit">
    <text evidence="6">Monomer. Associates with the 50S ribosomal subunit.</text>
</comment>
<name>A0A7X3IN38_9BACL</name>
<evidence type="ECO:0000256" key="7">
    <source>
        <dbReference type="PIRSR" id="PIRSR006809-1"/>
    </source>
</evidence>
<organism evidence="11 12">
    <name type="scientific">Paenibacillus dendrobii</name>
    <dbReference type="NCBI Taxonomy" id="2691084"/>
    <lineage>
        <taxon>Bacteria</taxon>
        <taxon>Bacillati</taxon>
        <taxon>Bacillota</taxon>
        <taxon>Bacilli</taxon>
        <taxon>Bacillales</taxon>
        <taxon>Paenibacillaceae</taxon>
        <taxon>Paenibacillus</taxon>
    </lineage>
</organism>
<dbReference type="Pfam" id="PF01926">
    <property type="entry name" value="MMR_HSR1"/>
    <property type="match status" value="1"/>
</dbReference>
<dbReference type="InterPro" id="IPR006073">
    <property type="entry name" value="GTP-bd"/>
</dbReference>
<accession>A0A7X3IN38</accession>
<keyword evidence="9" id="KW-0175">Coiled coil</keyword>
<dbReference type="FunFam" id="3.40.50.11060:FF:000001">
    <property type="entry name" value="GTPase HflX"/>
    <property type="match status" value="1"/>
</dbReference>
<dbReference type="RefSeq" id="WP_160500583.1">
    <property type="nucleotide sequence ID" value="NZ_WUBI01000005.1"/>
</dbReference>
<dbReference type="PANTHER" id="PTHR10229">
    <property type="entry name" value="GTP-BINDING PROTEIN HFLX"/>
    <property type="match status" value="1"/>
</dbReference>
<feature type="binding site" evidence="7">
    <location>
        <begin position="267"/>
        <end position="270"/>
    </location>
    <ligand>
        <name>GTP</name>
        <dbReference type="ChEBI" id="CHEBI:37565"/>
    </ligand>
</feature>
<dbReference type="GO" id="GO:0046872">
    <property type="term" value="F:metal ion binding"/>
    <property type="evidence" value="ECO:0007669"/>
    <property type="project" value="UniProtKB-KW"/>
</dbReference>
<dbReference type="Gene3D" id="3.40.50.300">
    <property type="entry name" value="P-loop containing nucleotide triphosphate hydrolases"/>
    <property type="match status" value="1"/>
</dbReference>
<feature type="binding site" evidence="8">
    <location>
        <position position="217"/>
    </location>
    <ligand>
        <name>Mg(2+)</name>
        <dbReference type="ChEBI" id="CHEBI:18420"/>
    </ligand>
</feature>
<dbReference type="InterPro" id="IPR042108">
    <property type="entry name" value="GTPase_HflX_N_sf"/>
</dbReference>
<keyword evidence="12" id="KW-1185">Reference proteome</keyword>
<evidence type="ECO:0000256" key="1">
    <source>
        <dbReference type="ARBA" id="ARBA00022490"/>
    </source>
</evidence>
<dbReference type="EMBL" id="WUBI01000005">
    <property type="protein sequence ID" value="MWV47009.1"/>
    <property type="molecule type" value="Genomic_DNA"/>
</dbReference>
<evidence type="ECO:0000256" key="9">
    <source>
        <dbReference type="SAM" id="Coils"/>
    </source>
</evidence>
<dbReference type="CDD" id="cd01878">
    <property type="entry name" value="HflX"/>
    <property type="match status" value="1"/>
</dbReference>
<dbReference type="GO" id="GO:0005525">
    <property type="term" value="F:GTP binding"/>
    <property type="evidence" value="ECO:0007669"/>
    <property type="project" value="UniProtKB-UniRule"/>
</dbReference>
<dbReference type="InterPro" id="IPR030394">
    <property type="entry name" value="G_HFLX_dom"/>
</dbReference>
<comment type="subcellular location">
    <subcellularLocation>
        <location evidence="6">Cytoplasm</location>
    </subcellularLocation>
    <text evidence="6">May associate with membranes.</text>
</comment>
<sequence>MKQPEQLDILEQRAVIVGVNLNHQQDFDYSMEELGNLAEACGVEVVGQLTQNMERVNKSHYIGTGKVGELSGLYQGLEANLIIFNDELSPSQLRNLESDLDCKVIDRTILILDIFEKRAKTREAQLQVEVAQLQYMLPRLIGLRESLGRQSGGVGTKNKGAGETRLELDRRRIEEKITALNKELESLVFQRQTQRKQRKKNALPVVSLVGYTNAGKSTIMNAMIEKFGGAGGSGEKSVFEKDMLFATLETSVRNIQLEDNKSFLLTDTVGFVSKLPHHLVKAFRSTLEEVAEADLLIHVVDYANEKYGQLIQITENTLKDIGVTDIPTLFAYNKCDLAGHTIPEVQQNSIYLAAKPRIGIDELVTLIRGFIFKDYVQCQMLIPYDRGQVVSYLNEQADILETEYENEGTRLTLECRQMDYEKYREFVIETN</sequence>
<comment type="function">
    <text evidence="6">GTPase that associates with the 50S ribosomal subunit and may have a role during protein synthesis or ribosome biogenesis.</text>
</comment>
<keyword evidence="2 8" id="KW-0479">Metal-binding</keyword>
<dbReference type="PROSITE" id="PS51705">
    <property type="entry name" value="G_HFLX"/>
    <property type="match status" value="1"/>
</dbReference>
<dbReference type="AlphaFoldDB" id="A0A7X3IN38"/>
<dbReference type="Gene3D" id="3.40.50.11060">
    <property type="entry name" value="GTPase HflX, N-terminal domain"/>
    <property type="match status" value="1"/>
</dbReference>
<protein>
    <recommendedName>
        <fullName evidence="6">GTPase HflX</fullName>
    </recommendedName>
    <alternativeName>
        <fullName evidence="6">GTP-binding protein HflX</fullName>
    </alternativeName>
</protein>
<feature type="domain" description="Hflx-type G" evidence="10">
    <location>
        <begin position="204"/>
        <end position="375"/>
    </location>
</feature>
<dbReference type="Pfam" id="PF16360">
    <property type="entry name" value="GTP-bdg_M"/>
    <property type="match status" value="1"/>
</dbReference>
<feature type="binding site" evidence="7">
    <location>
        <begin position="333"/>
        <end position="336"/>
    </location>
    <ligand>
        <name>GTP</name>
        <dbReference type="ChEBI" id="CHEBI:37565"/>
    </ligand>
</feature>
<dbReference type="SUPFAM" id="SSF52540">
    <property type="entry name" value="P-loop containing nucleoside triphosphate hydrolases"/>
    <property type="match status" value="1"/>
</dbReference>
<dbReference type="Proteomes" id="UP000460318">
    <property type="component" value="Unassembled WGS sequence"/>
</dbReference>
<dbReference type="Pfam" id="PF13167">
    <property type="entry name" value="GTP-bdg_N"/>
    <property type="match status" value="1"/>
</dbReference>
<feature type="binding site" evidence="8">
    <location>
        <position position="247"/>
    </location>
    <ligand>
        <name>Mg(2+)</name>
        <dbReference type="ChEBI" id="CHEBI:18420"/>
    </ligand>
</feature>
<comment type="cofactor">
    <cofactor evidence="8">
        <name>Mg(2+)</name>
        <dbReference type="ChEBI" id="CHEBI:18420"/>
    </cofactor>
</comment>
<feature type="binding site" evidence="7">
    <location>
        <begin position="210"/>
        <end position="217"/>
    </location>
    <ligand>
        <name>GTP</name>
        <dbReference type="ChEBI" id="CHEBI:37565"/>
    </ligand>
</feature>
<evidence type="ECO:0000313" key="11">
    <source>
        <dbReference type="EMBL" id="MWV47009.1"/>
    </source>
</evidence>
<proteinExistence type="inferred from homology"/>
<dbReference type="GO" id="GO:0005737">
    <property type="term" value="C:cytoplasm"/>
    <property type="evidence" value="ECO:0007669"/>
    <property type="project" value="UniProtKB-SubCell"/>
</dbReference>
<dbReference type="GO" id="GO:0043022">
    <property type="term" value="F:ribosome binding"/>
    <property type="evidence" value="ECO:0007669"/>
    <property type="project" value="TreeGrafter"/>
</dbReference>
<dbReference type="PIRSF" id="PIRSF006809">
    <property type="entry name" value="GTP-binding_hflX_prd"/>
    <property type="match status" value="1"/>
</dbReference>
<evidence type="ECO:0000256" key="4">
    <source>
        <dbReference type="ARBA" id="ARBA00022842"/>
    </source>
</evidence>
<dbReference type="InterPro" id="IPR025121">
    <property type="entry name" value="GTPase_HflX_N"/>
</dbReference>
<dbReference type="InterPro" id="IPR032305">
    <property type="entry name" value="GTP-bd_M"/>
</dbReference>
<keyword evidence="1 6" id="KW-0963">Cytoplasm</keyword>
<dbReference type="GO" id="GO:0003924">
    <property type="term" value="F:GTPase activity"/>
    <property type="evidence" value="ECO:0007669"/>
    <property type="project" value="UniProtKB-UniRule"/>
</dbReference>
<dbReference type="PANTHER" id="PTHR10229:SF4">
    <property type="entry name" value="GTPASE HFLX"/>
    <property type="match status" value="1"/>
</dbReference>
<gene>
    <name evidence="6 11" type="primary">hflX</name>
    <name evidence="11" type="ORF">GRF59_25685</name>
</gene>
<evidence type="ECO:0000259" key="10">
    <source>
        <dbReference type="PROSITE" id="PS51705"/>
    </source>
</evidence>
<dbReference type="InterPro" id="IPR016496">
    <property type="entry name" value="GTPase_HflX"/>
</dbReference>
<keyword evidence="5 6" id="KW-0342">GTP-binding</keyword>
<dbReference type="PRINTS" id="PR00326">
    <property type="entry name" value="GTP1OBG"/>
</dbReference>
<evidence type="ECO:0000256" key="8">
    <source>
        <dbReference type="PIRSR" id="PIRSR006809-2"/>
    </source>
</evidence>
<dbReference type="InterPro" id="IPR027417">
    <property type="entry name" value="P-loop_NTPase"/>
</dbReference>
<keyword evidence="4 8" id="KW-0460">Magnesium</keyword>
<evidence type="ECO:0000256" key="6">
    <source>
        <dbReference type="HAMAP-Rule" id="MF_00900"/>
    </source>
</evidence>
<dbReference type="FunFam" id="3.40.50.300:FF:001198">
    <property type="entry name" value="GTPase HflX"/>
    <property type="match status" value="1"/>
</dbReference>
<evidence type="ECO:0000256" key="5">
    <source>
        <dbReference type="ARBA" id="ARBA00023134"/>
    </source>
</evidence>